<evidence type="ECO:0000256" key="1">
    <source>
        <dbReference type="ARBA" id="ARBA00004651"/>
    </source>
</evidence>
<sequence length="208" mass="22559">MIPMDVLLLFFVASVALAVAPGPDNIFVLTQSAMHGKKPGFIIMLGLCTGLLFHISAVALGVAAIFKTSILAFTMLKIAGAAYLLYLAWQAFYAGSASVPAAASERRDGWTLYTRGILMNLTNPKVAIFFLSFLPQFADPARGSVSVQIMMLGMVFILAALIVFSLIAWVASHIAHWLNSSRRVQLIINRAVGLIFITLACRLLFSHQ</sequence>
<keyword evidence="4 6" id="KW-1133">Transmembrane helix</keyword>
<dbReference type="PIRSF" id="PIRSF006324">
    <property type="entry name" value="LeuE"/>
    <property type="match status" value="1"/>
</dbReference>
<feature type="transmembrane region" description="Helical" evidence="6">
    <location>
        <begin position="149"/>
        <end position="175"/>
    </location>
</feature>
<comment type="subcellular location">
    <subcellularLocation>
        <location evidence="1">Cell membrane</location>
        <topology evidence="1">Multi-pass membrane protein</topology>
    </subcellularLocation>
</comment>
<evidence type="ECO:0000256" key="3">
    <source>
        <dbReference type="ARBA" id="ARBA00022692"/>
    </source>
</evidence>
<keyword evidence="5 6" id="KW-0472">Membrane</keyword>
<name>A0A238YCA1_9PROT</name>
<evidence type="ECO:0000256" key="5">
    <source>
        <dbReference type="ARBA" id="ARBA00023136"/>
    </source>
</evidence>
<dbReference type="OrthoDB" id="9804822at2"/>
<evidence type="ECO:0000313" key="8">
    <source>
        <dbReference type="Proteomes" id="UP000198305"/>
    </source>
</evidence>
<organism evidence="7 8">
    <name type="scientific">Methylobacillus rhizosphaerae</name>
    <dbReference type="NCBI Taxonomy" id="551994"/>
    <lineage>
        <taxon>Bacteria</taxon>
        <taxon>Pseudomonadati</taxon>
        <taxon>Pseudomonadota</taxon>
        <taxon>Betaproteobacteria</taxon>
        <taxon>Nitrosomonadales</taxon>
        <taxon>Methylophilaceae</taxon>
        <taxon>Methylobacillus</taxon>
    </lineage>
</organism>
<feature type="transmembrane region" description="Helical" evidence="6">
    <location>
        <begin position="42"/>
        <end position="66"/>
    </location>
</feature>
<keyword evidence="2" id="KW-1003">Cell membrane</keyword>
<feature type="transmembrane region" description="Helical" evidence="6">
    <location>
        <begin position="187"/>
        <end position="205"/>
    </location>
</feature>
<evidence type="ECO:0000256" key="4">
    <source>
        <dbReference type="ARBA" id="ARBA00022989"/>
    </source>
</evidence>
<dbReference type="PANTHER" id="PTHR30086">
    <property type="entry name" value="ARGININE EXPORTER PROTEIN ARGO"/>
    <property type="match status" value="1"/>
</dbReference>
<feature type="transmembrane region" description="Helical" evidence="6">
    <location>
        <begin position="78"/>
        <end position="97"/>
    </location>
</feature>
<protein>
    <submittedName>
        <fullName evidence="7">Threonine/homoserine/homoserine lactone efflux protein</fullName>
    </submittedName>
</protein>
<reference evidence="8" key="1">
    <citation type="submission" date="2017-06" db="EMBL/GenBank/DDBJ databases">
        <authorList>
            <person name="Varghese N."/>
            <person name="Submissions S."/>
        </authorList>
    </citation>
    <scope>NUCLEOTIDE SEQUENCE [LARGE SCALE GENOMIC DNA]</scope>
    <source>
        <strain evidence="8">Ca-68</strain>
    </source>
</reference>
<accession>A0A238YCA1</accession>
<dbReference type="AlphaFoldDB" id="A0A238YCA1"/>
<evidence type="ECO:0000256" key="2">
    <source>
        <dbReference type="ARBA" id="ARBA00022475"/>
    </source>
</evidence>
<keyword evidence="8" id="KW-1185">Reference proteome</keyword>
<dbReference type="Proteomes" id="UP000198305">
    <property type="component" value="Unassembled WGS sequence"/>
</dbReference>
<evidence type="ECO:0000313" key="7">
    <source>
        <dbReference type="EMBL" id="SNR68602.1"/>
    </source>
</evidence>
<keyword evidence="3 6" id="KW-0812">Transmembrane</keyword>
<dbReference type="InterPro" id="IPR001123">
    <property type="entry name" value="LeuE-type"/>
</dbReference>
<gene>
    <name evidence="7" type="ORF">SAMN05192560_0476</name>
</gene>
<dbReference type="GO" id="GO:0015171">
    <property type="term" value="F:amino acid transmembrane transporter activity"/>
    <property type="evidence" value="ECO:0007669"/>
    <property type="project" value="TreeGrafter"/>
</dbReference>
<evidence type="ECO:0000256" key="6">
    <source>
        <dbReference type="SAM" id="Phobius"/>
    </source>
</evidence>
<dbReference type="EMBL" id="FZOA01000002">
    <property type="protein sequence ID" value="SNR68602.1"/>
    <property type="molecule type" value="Genomic_DNA"/>
</dbReference>
<dbReference type="Pfam" id="PF01810">
    <property type="entry name" value="LysE"/>
    <property type="match status" value="1"/>
</dbReference>
<dbReference type="PANTHER" id="PTHR30086:SF20">
    <property type="entry name" value="ARGININE EXPORTER PROTEIN ARGO-RELATED"/>
    <property type="match status" value="1"/>
</dbReference>
<feature type="transmembrane region" description="Helical" evidence="6">
    <location>
        <begin position="117"/>
        <end position="137"/>
    </location>
</feature>
<dbReference type="GO" id="GO:0005886">
    <property type="term" value="C:plasma membrane"/>
    <property type="evidence" value="ECO:0007669"/>
    <property type="project" value="UniProtKB-SubCell"/>
</dbReference>
<proteinExistence type="predicted"/>